<comment type="caution">
    <text evidence="5">The sequence shown here is derived from an EMBL/GenBank/DDBJ whole genome shotgun (WGS) entry which is preliminary data.</text>
</comment>
<dbReference type="Proteomes" id="UP001054902">
    <property type="component" value="Unassembled WGS sequence"/>
</dbReference>
<feature type="compositionally biased region" description="Low complexity" evidence="3">
    <location>
        <begin position="273"/>
        <end position="282"/>
    </location>
</feature>
<gene>
    <name evidence="5" type="ORF">CTEN210_07738</name>
</gene>
<dbReference type="PROSITE" id="PS51778">
    <property type="entry name" value="VAST"/>
    <property type="match status" value="1"/>
</dbReference>
<organism evidence="5 6">
    <name type="scientific">Chaetoceros tenuissimus</name>
    <dbReference type="NCBI Taxonomy" id="426638"/>
    <lineage>
        <taxon>Eukaryota</taxon>
        <taxon>Sar</taxon>
        <taxon>Stramenopiles</taxon>
        <taxon>Ochrophyta</taxon>
        <taxon>Bacillariophyta</taxon>
        <taxon>Coscinodiscophyceae</taxon>
        <taxon>Chaetocerotophycidae</taxon>
        <taxon>Chaetocerotales</taxon>
        <taxon>Chaetocerotaceae</taxon>
        <taxon>Chaetoceros</taxon>
    </lineage>
</organism>
<reference evidence="5 6" key="1">
    <citation type="journal article" date="2021" name="Sci. Rep.">
        <title>The genome of the diatom Chaetoceros tenuissimus carries an ancient integrated fragment of an extant virus.</title>
        <authorList>
            <person name="Hongo Y."/>
            <person name="Kimura K."/>
            <person name="Takaki Y."/>
            <person name="Yoshida Y."/>
            <person name="Baba S."/>
            <person name="Kobayashi G."/>
            <person name="Nagasaki K."/>
            <person name="Hano T."/>
            <person name="Tomaru Y."/>
        </authorList>
    </citation>
    <scope>NUCLEOTIDE SEQUENCE [LARGE SCALE GENOMIC DNA]</scope>
    <source>
        <strain evidence="5 6">NIES-3715</strain>
    </source>
</reference>
<feature type="region of interest" description="Disordered" evidence="3">
    <location>
        <begin position="266"/>
        <end position="299"/>
    </location>
</feature>
<keyword evidence="6" id="KW-1185">Reference proteome</keyword>
<evidence type="ECO:0000256" key="3">
    <source>
        <dbReference type="SAM" id="MobiDB-lite"/>
    </source>
</evidence>
<feature type="region of interest" description="Disordered" evidence="3">
    <location>
        <begin position="116"/>
        <end position="144"/>
    </location>
</feature>
<sequence>MAIHNKERHVSTGTTVLHATDSIELAVSTPDSSSSKQQRRSKSTKDKRTPSLPKVRDLFKIKKTPSRRFLRSSKSCDDLASSQEVVITPKVKRNSLTVDVPDVPRINTDLRTIAYKPNNDDTASAPDAIPTGSSASTTSKSTIGDDSTMMQCTFSDSINLAWGDDLPQESFFAVTDFTKSNWMETVTSQSTQSLSLGFISVMAATVVIHPIIFVTGAAAAVWAVGVVHAVEKGYQFFTDGEFQQLFWADSEDVQDEDKVEEKQAEKVCEDSSHTQSSSTAMSPCSDPPSPLFSPREKSNRRHINPMDKAILAHFPQLDNEVVTAEFPGLNALEFFYVFFSDKAPFSWKEFQESIGDVDINYGKWDKQKETPFTFHPSVLNAPRESLPKLPASSRKERVLEFKTLTKSYFGPAYAKARKVQRVTKFSTRLVIIECKTELFNIPYSDRFFVLERWVIESTKHDKSVNPAMLYNTKISVSVQVFMLKPCNFEKQIRSKTLSTMTGLVTTWCEKATKALDLTLKKKLERMRLKLDTQDTKSIYSYHSANTALSKPLKSSLLSNSNSDIRPKGGKEQALLKIHNKQLKIIEKKIAAGDMECIETKHCQLAGEGLAFARVLGQDDNNDSNNANQEETNTKMEKKKSKNLKRLVFKKKNR</sequence>
<name>A0AAD3CSI0_9STRA</name>
<evidence type="ECO:0000256" key="2">
    <source>
        <dbReference type="ARBA" id="ARBA00023136"/>
    </source>
</evidence>
<dbReference type="PANTHER" id="PTHR47666">
    <property type="entry name" value="PROTEIN VASCULAR ASSOCIATED DEATH 1, CHLOROPLASTIC"/>
    <property type="match status" value="1"/>
</dbReference>
<feature type="region of interest" description="Disordered" evidence="3">
    <location>
        <begin position="616"/>
        <end position="653"/>
    </location>
</feature>
<feature type="region of interest" description="Disordered" evidence="3">
    <location>
        <begin position="26"/>
        <end position="55"/>
    </location>
</feature>
<evidence type="ECO:0000256" key="1">
    <source>
        <dbReference type="ARBA" id="ARBA00004370"/>
    </source>
</evidence>
<dbReference type="GO" id="GO:0016020">
    <property type="term" value="C:membrane"/>
    <property type="evidence" value="ECO:0007669"/>
    <property type="project" value="UniProtKB-SubCell"/>
</dbReference>
<keyword evidence="2" id="KW-0472">Membrane</keyword>
<evidence type="ECO:0000313" key="5">
    <source>
        <dbReference type="EMBL" id="GFH51262.1"/>
    </source>
</evidence>
<dbReference type="EMBL" id="BLLK01000045">
    <property type="protein sequence ID" value="GFH51262.1"/>
    <property type="molecule type" value="Genomic_DNA"/>
</dbReference>
<comment type="subcellular location">
    <subcellularLocation>
        <location evidence="1">Membrane</location>
    </subcellularLocation>
</comment>
<evidence type="ECO:0000259" key="4">
    <source>
        <dbReference type="PROSITE" id="PS51778"/>
    </source>
</evidence>
<dbReference type="PANTHER" id="PTHR47666:SF1">
    <property type="entry name" value="PROTEIN VASCULAR ASSOCIATED DEATH 1, CHLOROPLASTIC"/>
    <property type="match status" value="1"/>
</dbReference>
<evidence type="ECO:0000313" key="6">
    <source>
        <dbReference type="Proteomes" id="UP001054902"/>
    </source>
</evidence>
<feature type="compositionally biased region" description="Basic residues" evidence="3">
    <location>
        <begin position="636"/>
        <end position="653"/>
    </location>
</feature>
<protein>
    <recommendedName>
        <fullName evidence="4">VASt domain-containing protein</fullName>
    </recommendedName>
</protein>
<feature type="compositionally biased region" description="Low complexity" evidence="3">
    <location>
        <begin position="131"/>
        <end position="142"/>
    </location>
</feature>
<proteinExistence type="predicted"/>
<accession>A0AAD3CSI0</accession>
<feature type="domain" description="VASt" evidence="4">
    <location>
        <begin position="317"/>
        <end position="527"/>
    </location>
</feature>
<dbReference type="InterPro" id="IPR031968">
    <property type="entry name" value="VASt"/>
</dbReference>
<dbReference type="Pfam" id="PF16016">
    <property type="entry name" value="VASt"/>
    <property type="match status" value="1"/>
</dbReference>
<dbReference type="AlphaFoldDB" id="A0AAD3CSI0"/>
<feature type="compositionally biased region" description="Basic and acidic residues" evidence="3">
    <location>
        <begin position="43"/>
        <end position="55"/>
    </location>
</feature>